<protein>
    <recommendedName>
        <fullName evidence="6">Transport permease protein</fullName>
    </recommendedName>
</protein>
<comment type="caution">
    <text evidence="8">The sequence shown here is derived from an EMBL/GenBank/DDBJ whole genome shotgun (WGS) entry which is preliminary data.</text>
</comment>
<evidence type="ECO:0000256" key="1">
    <source>
        <dbReference type="ARBA" id="ARBA00004141"/>
    </source>
</evidence>
<comment type="subcellular location">
    <subcellularLocation>
        <location evidence="6">Cell membrane</location>
        <topology evidence="6">Multi-pass membrane protein</topology>
    </subcellularLocation>
    <subcellularLocation>
        <location evidence="1">Membrane</location>
        <topology evidence="1">Multi-pass membrane protein</topology>
    </subcellularLocation>
</comment>
<dbReference type="RefSeq" id="WP_378236587.1">
    <property type="nucleotide sequence ID" value="NZ_JBHRWK010000002.1"/>
</dbReference>
<keyword evidence="6" id="KW-1003">Cell membrane</keyword>
<dbReference type="PRINTS" id="PR00164">
    <property type="entry name" value="ABC2TRNSPORT"/>
</dbReference>
<feature type="transmembrane region" description="Helical" evidence="6">
    <location>
        <begin position="39"/>
        <end position="61"/>
    </location>
</feature>
<proteinExistence type="inferred from homology"/>
<organism evidence="8 9">
    <name type="scientific">Amycolatopsis speibonae</name>
    <dbReference type="NCBI Taxonomy" id="1450224"/>
    <lineage>
        <taxon>Bacteria</taxon>
        <taxon>Bacillati</taxon>
        <taxon>Actinomycetota</taxon>
        <taxon>Actinomycetes</taxon>
        <taxon>Pseudonocardiales</taxon>
        <taxon>Pseudonocardiaceae</taxon>
        <taxon>Amycolatopsis</taxon>
    </lineage>
</organism>
<dbReference type="Pfam" id="PF01061">
    <property type="entry name" value="ABC2_membrane"/>
    <property type="match status" value="1"/>
</dbReference>
<evidence type="ECO:0000256" key="2">
    <source>
        <dbReference type="ARBA" id="ARBA00022692"/>
    </source>
</evidence>
<evidence type="ECO:0000256" key="5">
    <source>
        <dbReference type="ARBA" id="ARBA00023251"/>
    </source>
</evidence>
<sequence length="280" mass="30533">MAVLTETLRSGKPKRGVLLRVLPPSMYSGRSKAVLERTFLTYSHFWMLFVSGAFEPLFYLMAFQLGFGKLVGEVVGPGGQAMSYVAFVAPGLLAASAMNGAILDSTYNLFFKLKYAKLYDAMLATPIGPLDIALGEVGWSVLRGGIYSVTFLGVMTAMGLPGSWWAVLMIPAALLIAMAFSAVGIVLVTFLRSVSQFDYINLVLMPLFLFSTTFYPLSVYPEAIQWIVRIFPLYHGIELMRGLSVGVLSWSMAGNIGYLLALAAIGIYGASKRFGKLLLR</sequence>
<name>A0ABV7NMA7_9PSEU</name>
<keyword evidence="3 6" id="KW-1133">Transmembrane helix</keyword>
<evidence type="ECO:0000256" key="4">
    <source>
        <dbReference type="ARBA" id="ARBA00023136"/>
    </source>
</evidence>
<keyword evidence="2 6" id="KW-0812">Transmembrane</keyword>
<gene>
    <name evidence="8" type="ORF">ACFOSH_00695</name>
</gene>
<keyword evidence="4 6" id="KW-0472">Membrane</keyword>
<dbReference type="PROSITE" id="PS51012">
    <property type="entry name" value="ABC_TM2"/>
    <property type="match status" value="1"/>
</dbReference>
<dbReference type="InterPro" id="IPR047817">
    <property type="entry name" value="ABC2_TM_bact-type"/>
</dbReference>
<evidence type="ECO:0000313" key="9">
    <source>
        <dbReference type="Proteomes" id="UP001595645"/>
    </source>
</evidence>
<dbReference type="EMBL" id="JBHRWK010000002">
    <property type="protein sequence ID" value="MFC3447934.1"/>
    <property type="molecule type" value="Genomic_DNA"/>
</dbReference>
<accession>A0ABV7NMA7</accession>
<feature type="transmembrane region" description="Helical" evidence="6">
    <location>
        <begin position="162"/>
        <end position="187"/>
    </location>
</feature>
<evidence type="ECO:0000256" key="6">
    <source>
        <dbReference type="RuleBase" id="RU361157"/>
    </source>
</evidence>
<feature type="transmembrane region" description="Helical" evidence="6">
    <location>
        <begin position="81"/>
        <end position="102"/>
    </location>
</feature>
<comment type="similarity">
    <text evidence="6">Belongs to the ABC-2 integral membrane protein family.</text>
</comment>
<keyword evidence="9" id="KW-1185">Reference proteome</keyword>
<dbReference type="InterPro" id="IPR000412">
    <property type="entry name" value="ABC_2_transport"/>
</dbReference>
<dbReference type="InterPro" id="IPR051784">
    <property type="entry name" value="Nod_factor_ABC_transporter"/>
</dbReference>
<evidence type="ECO:0000259" key="7">
    <source>
        <dbReference type="PROSITE" id="PS51012"/>
    </source>
</evidence>
<keyword evidence="6" id="KW-0813">Transport</keyword>
<dbReference type="InterPro" id="IPR013525">
    <property type="entry name" value="ABC2_TM"/>
</dbReference>
<dbReference type="Proteomes" id="UP001595645">
    <property type="component" value="Unassembled WGS sequence"/>
</dbReference>
<keyword evidence="5" id="KW-0046">Antibiotic resistance</keyword>
<reference evidence="9" key="1">
    <citation type="journal article" date="2019" name="Int. J. Syst. Evol. Microbiol.">
        <title>The Global Catalogue of Microorganisms (GCM) 10K type strain sequencing project: providing services to taxonomists for standard genome sequencing and annotation.</title>
        <authorList>
            <consortium name="The Broad Institute Genomics Platform"/>
            <consortium name="The Broad Institute Genome Sequencing Center for Infectious Disease"/>
            <person name="Wu L."/>
            <person name="Ma J."/>
        </authorList>
    </citation>
    <scope>NUCLEOTIDE SEQUENCE [LARGE SCALE GENOMIC DNA]</scope>
    <source>
        <strain evidence="9">CGMCC 4.7676</strain>
    </source>
</reference>
<comment type="caution">
    <text evidence="6">Lacks conserved residue(s) required for the propagation of feature annotation.</text>
</comment>
<evidence type="ECO:0000256" key="3">
    <source>
        <dbReference type="ARBA" id="ARBA00022989"/>
    </source>
</evidence>
<evidence type="ECO:0000313" key="8">
    <source>
        <dbReference type="EMBL" id="MFC3447934.1"/>
    </source>
</evidence>
<dbReference type="PIRSF" id="PIRSF006648">
    <property type="entry name" value="DrrB"/>
    <property type="match status" value="1"/>
</dbReference>
<feature type="transmembrane region" description="Helical" evidence="6">
    <location>
        <begin position="199"/>
        <end position="217"/>
    </location>
</feature>
<dbReference type="PANTHER" id="PTHR43229">
    <property type="entry name" value="NODULATION PROTEIN J"/>
    <property type="match status" value="1"/>
</dbReference>
<dbReference type="PANTHER" id="PTHR43229:SF2">
    <property type="entry name" value="NODULATION PROTEIN J"/>
    <property type="match status" value="1"/>
</dbReference>
<feature type="transmembrane region" description="Helical" evidence="6">
    <location>
        <begin position="247"/>
        <end position="270"/>
    </location>
</feature>
<feature type="domain" description="ABC transmembrane type-2" evidence="7">
    <location>
        <begin position="47"/>
        <end position="277"/>
    </location>
</feature>